<dbReference type="PANTHER" id="PTHR23021">
    <property type="entry name" value="SERPENTINE RECEPTOR, CLASS T"/>
    <property type="match status" value="1"/>
</dbReference>
<evidence type="ECO:0000313" key="5">
    <source>
        <dbReference type="WBParaSite" id="MBELARI_LOCUS11637"/>
    </source>
</evidence>
<dbReference type="Gene3D" id="1.10.10.2520">
    <property type="entry name" value="Cell wall hydrolase SleB, domain 1"/>
    <property type="match status" value="1"/>
</dbReference>
<dbReference type="WBParaSite" id="MBELARI_LOCUS11637">
    <property type="protein sequence ID" value="MBELARI_LOCUS11637"/>
    <property type="gene ID" value="MBELARI_LOCUS11637"/>
</dbReference>
<feature type="transmembrane region" description="Helical" evidence="2">
    <location>
        <begin position="492"/>
        <end position="513"/>
    </location>
</feature>
<dbReference type="GO" id="GO:0016787">
    <property type="term" value="F:hydrolase activity"/>
    <property type="evidence" value="ECO:0007669"/>
    <property type="project" value="InterPro"/>
</dbReference>
<feature type="transmembrane region" description="Helical" evidence="2">
    <location>
        <begin position="265"/>
        <end position="286"/>
    </location>
</feature>
<feature type="transmembrane region" description="Helical" evidence="2">
    <location>
        <begin position="148"/>
        <end position="172"/>
    </location>
</feature>
<dbReference type="SUPFAM" id="SSF81321">
    <property type="entry name" value="Family A G protein-coupled receptor-like"/>
    <property type="match status" value="1"/>
</dbReference>
<keyword evidence="2" id="KW-0472">Membrane</keyword>
<organism evidence="4 5">
    <name type="scientific">Mesorhabditis belari</name>
    <dbReference type="NCBI Taxonomy" id="2138241"/>
    <lineage>
        <taxon>Eukaryota</taxon>
        <taxon>Metazoa</taxon>
        <taxon>Ecdysozoa</taxon>
        <taxon>Nematoda</taxon>
        <taxon>Chromadorea</taxon>
        <taxon>Rhabditida</taxon>
        <taxon>Rhabditina</taxon>
        <taxon>Rhabditomorpha</taxon>
        <taxon>Rhabditoidea</taxon>
        <taxon>Rhabditidae</taxon>
        <taxon>Mesorhabditinae</taxon>
        <taxon>Mesorhabditis</taxon>
    </lineage>
</organism>
<keyword evidence="2" id="KW-0812">Transmembrane</keyword>
<evidence type="ECO:0000256" key="1">
    <source>
        <dbReference type="SAM" id="MobiDB-lite"/>
    </source>
</evidence>
<dbReference type="Pfam" id="PF07486">
    <property type="entry name" value="Hydrolase_2"/>
    <property type="match status" value="1"/>
</dbReference>
<dbReference type="Pfam" id="PF10321">
    <property type="entry name" value="7TM_GPCR_Srt"/>
    <property type="match status" value="1"/>
</dbReference>
<reference evidence="5" key="1">
    <citation type="submission" date="2024-02" db="UniProtKB">
        <authorList>
            <consortium name="WormBaseParasite"/>
        </authorList>
    </citation>
    <scope>IDENTIFICATION</scope>
</reference>
<feature type="transmembrane region" description="Helical" evidence="2">
    <location>
        <begin position="192"/>
        <end position="211"/>
    </location>
</feature>
<feature type="transmembrane region" description="Helical" evidence="2">
    <location>
        <begin position="292"/>
        <end position="312"/>
    </location>
</feature>
<dbReference type="Proteomes" id="UP000887575">
    <property type="component" value="Unassembled WGS sequence"/>
</dbReference>
<keyword evidence="2" id="KW-1133">Transmembrane helix</keyword>
<feature type="transmembrane region" description="Helical" evidence="2">
    <location>
        <begin position="379"/>
        <end position="402"/>
    </location>
</feature>
<evidence type="ECO:0000259" key="3">
    <source>
        <dbReference type="Pfam" id="PF07486"/>
    </source>
</evidence>
<feature type="domain" description="Cell wall hydrolase SleB" evidence="3">
    <location>
        <begin position="40"/>
        <end position="131"/>
    </location>
</feature>
<evidence type="ECO:0000313" key="4">
    <source>
        <dbReference type="Proteomes" id="UP000887575"/>
    </source>
</evidence>
<evidence type="ECO:0000256" key="2">
    <source>
        <dbReference type="SAM" id="Phobius"/>
    </source>
</evidence>
<dbReference type="InterPro" id="IPR042047">
    <property type="entry name" value="SleB_dom1"/>
</dbReference>
<dbReference type="InterPro" id="IPR011105">
    <property type="entry name" value="Cell_wall_hydrolase_SleB"/>
</dbReference>
<feature type="region of interest" description="Disordered" evidence="1">
    <location>
        <begin position="104"/>
        <end position="129"/>
    </location>
</feature>
<proteinExistence type="predicted"/>
<sequence>MSKDSQLSRLSDKEVFAHTIYGEARDQKKKVGLPGWTWPAWVIKNRARYNEGYWGGDSIRRVCLHPGQFECWNDGIWQKWIPIKEKRTYEDIRRVTDQIFDQRWSPQADPTHGSDHYHNPENEKRPSWVGKCAHNMKSEARKRGDMKLMIMITVTHMFSMLNFLNDLILTIIFDNIDAELTALNSFWQGNVFQFIFRALMGLVVIGFNWPAKVPKKTMNNFIYPNDSLAKFGLDVYDSLHPGLLQTFANQCNSELMQTRPNLIKGIIYVLIGTTYEILYLLCMIAMCQPKFLAIICYQILFVIGFFDMLSMISNSLLPGYWLITGQSFCRSPMLNLSIGASAFPCWATYSALSISLAINRCVDFTFPNKQEMIFGGKAIILWTGLPIVYGLILYLKVPSVVYHAPTASYYFGADPMKAQAPFIFTINNIFMAILILFLNVIMIRAMLYRNLISMTKTQRMIAFQCFGISMSVLLTGWLYVAMQFLPMPNFMITVANLCWQFSNGSMAIFYLTVNKTMRKEVLKLLRIPRKNNRIYSTSTGPQAPKHNLSPPNC</sequence>
<dbReference type="AlphaFoldDB" id="A0AAF3ECF6"/>
<feature type="transmembrane region" description="Helical" evidence="2">
    <location>
        <begin position="422"/>
        <end position="448"/>
    </location>
</feature>
<keyword evidence="4" id="KW-1185">Reference proteome</keyword>
<feature type="compositionally biased region" description="Basic and acidic residues" evidence="1">
    <location>
        <begin position="112"/>
        <end position="126"/>
    </location>
</feature>
<name>A0AAF3ECF6_9BILA</name>
<protein>
    <recommendedName>
        <fullName evidence="3">Cell wall hydrolase SleB domain-containing protein</fullName>
    </recommendedName>
</protein>
<feature type="transmembrane region" description="Helical" evidence="2">
    <location>
        <begin position="460"/>
        <end position="480"/>
    </location>
</feature>
<accession>A0AAF3ECF6</accession>
<dbReference type="InterPro" id="IPR019425">
    <property type="entry name" value="7TM_GPCR_serpentine_rcpt_Srt"/>
</dbReference>